<evidence type="ECO:0000313" key="2">
    <source>
        <dbReference type="Proteomes" id="UP000094793"/>
    </source>
</evidence>
<gene>
    <name evidence="1" type="ORF">BLSMQ_2569</name>
</gene>
<reference evidence="2" key="1">
    <citation type="submission" date="2016-09" db="EMBL/GenBank/DDBJ databases">
        <title>Complete Genome Sequence of Brevibacterium linens SMQ-1335.</title>
        <authorList>
            <person name="de Melo A.G."/>
            <person name="Labrie S.J."/>
            <person name="Dumaresq J."/>
            <person name="Roberts R.J."/>
            <person name="Tremblay D.M."/>
            <person name="Moineau S."/>
        </authorList>
    </citation>
    <scope>NUCLEOTIDE SEQUENCE [LARGE SCALE GENOMIC DNA]</scope>
    <source>
        <strain evidence="2">SMQ-1335</strain>
    </source>
</reference>
<name>A0A1D7W5L8_BREAU</name>
<proteinExistence type="predicted"/>
<protein>
    <submittedName>
        <fullName evidence="1">Uncharacterized protein</fullName>
    </submittedName>
</protein>
<organism evidence="1 2">
    <name type="scientific">Brevibacterium aurantiacum</name>
    <dbReference type="NCBI Taxonomy" id="273384"/>
    <lineage>
        <taxon>Bacteria</taxon>
        <taxon>Bacillati</taxon>
        <taxon>Actinomycetota</taxon>
        <taxon>Actinomycetes</taxon>
        <taxon>Micrococcales</taxon>
        <taxon>Brevibacteriaceae</taxon>
        <taxon>Brevibacterium</taxon>
    </lineage>
</organism>
<evidence type="ECO:0000313" key="1">
    <source>
        <dbReference type="EMBL" id="AOP54275.1"/>
    </source>
</evidence>
<dbReference type="KEGG" id="blin:BLSMQ_2569"/>
<dbReference type="EMBL" id="CP017150">
    <property type="protein sequence ID" value="AOP54275.1"/>
    <property type="molecule type" value="Genomic_DNA"/>
</dbReference>
<dbReference type="Proteomes" id="UP000094793">
    <property type="component" value="Chromosome"/>
</dbReference>
<sequence>MGIVFEKVSECALHVMQTIRQVPDRLEMPWATGIDWPQQKRVF</sequence>
<dbReference type="AlphaFoldDB" id="A0A1D7W5L8"/>
<accession>A0A1D7W5L8</accession>